<organism evidence="7 8">
    <name type="scientific">Pichia kudriavzevii</name>
    <name type="common">Yeast</name>
    <name type="synonym">Issatchenkia orientalis</name>
    <dbReference type="NCBI Taxonomy" id="4909"/>
    <lineage>
        <taxon>Eukaryota</taxon>
        <taxon>Fungi</taxon>
        <taxon>Dikarya</taxon>
        <taxon>Ascomycota</taxon>
        <taxon>Saccharomycotina</taxon>
        <taxon>Pichiomycetes</taxon>
        <taxon>Pichiales</taxon>
        <taxon>Pichiaceae</taxon>
        <taxon>Pichia</taxon>
    </lineage>
</organism>
<dbReference type="VEuPathDB" id="FungiDB:C5L36_0C00660"/>
<evidence type="ECO:0008006" key="9">
    <source>
        <dbReference type="Google" id="ProtNLM"/>
    </source>
</evidence>
<dbReference type="PROSITE" id="PS00329">
    <property type="entry name" value="HSP70_2"/>
    <property type="match status" value="1"/>
</dbReference>
<dbReference type="InterPro" id="IPR012725">
    <property type="entry name" value="Chaperone_DnaK"/>
</dbReference>
<dbReference type="FunFam" id="3.90.640.10:FF:000003">
    <property type="entry name" value="Molecular chaperone DnaK"/>
    <property type="match status" value="1"/>
</dbReference>
<accession>A0A099NXS2</accession>
<dbReference type="NCBIfam" id="NF001413">
    <property type="entry name" value="PRK00290.1"/>
    <property type="match status" value="1"/>
</dbReference>
<dbReference type="GO" id="GO:0005524">
    <property type="term" value="F:ATP binding"/>
    <property type="evidence" value="ECO:0007669"/>
    <property type="project" value="UniProtKB-KW"/>
</dbReference>
<dbReference type="Gene3D" id="2.60.34.10">
    <property type="entry name" value="Substrate Binding Domain Of DNAk, Chain A, domain 1"/>
    <property type="match status" value="1"/>
</dbReference>
<dbReference type="PROSITE" id="PS00297">
    <property type="entry name" value="HSP70_1"/>
    <property type="match status" value="1"/>
</dbReference>
<dbReference type="FunFam" id="3.30.420.40:FF:000004">
    <property type="entry name" value="Molecular chaperone DnaK"/>
    <property type="match status" value="1"/>
</dbReference>
<dbReference type="SUPFAM" id="SSF53067">
    <property type="entry name" value="Actin-like ATPase domain"/>
    <property type="match status" value="2"/>
</dbReference>
<protein>
    <recommendedName>
        <fullName evidence="9">Heat shock protein SSC1, mitochondrial</fullName>
    </recommendedName>
</protein>
<name>A0A099NXS2_PICKU</name>
<evidence type="ECO:0000313" key="7">
    <source>
        <dbReference type="EMBL" id="KGK37633.1"/>
    </source>
</evidence>
<dbReference type="PROSITE" id="PS01036">
    <property type="entry name" value="HSP70_3"/>
    <property type="match status" value="1"/>
</dbReference>
<dbReference type="EMBL" id="JQFK01000032">
    <property type="protein sequence ID" value="KGK37633.1"/>
    <property type="molecule type" value="Genomic_DNA"/>
</dbReference>
<dbReference type="VEuPathDB" id="FungiDB:C5L36_0C00670"/>
<evidence type="ECO:0000256" key="1">
    <source>
        <dbReference type="ARBA" id="ARBA00004305"/>
    </source>
</evidence>
<dbReference type="GO" id="GO:0005759">
    <property type="term" value="C:mitochondrial matrix"/>
    <property type="evidence" value="ECO:0007669"/>
    <property type="project" value="UniProtKB-SubCell"/>
</dbReference>
<dbReference type="InterPro" id="IPR029048">
    <property type="entry name" value="HSP70_C_sf"/>
</dbReference>
<dbReference type="FunFam" id="3.30.30.30:FF:000003">
    <property type="entry name" value="Heat shock protein 9"/>
    <property type="match status" value="1"/>
</dbReference>
<evidence type="ECO:0000256" key="5">
    <source>
        <dbReference type="ARBA" id="ARBA00022946"/>
    </source>
</evidence>
<dbReference type="FunFam" id="1.20.1270.10:FF:000007">
    <property type="entry name" value="Heat shock protein, mitochondrial"/>
    <property type="match status" value="1"/>
</dbReference>
<dbReference type="GO" id="GO:0140662">
    <property type="term" value="F:ATP-dependent protein folding chaperone"/>
    <property type="evidence" value="ECO:0007669"/>
    <property type="project" value="InterPro"/>
</dbReference>
<keyword evidence="3" id="KW-0547">Nucleotide-binding</keyword>
<dbReference type="eggNOG" id="KOG0102">
    <property type="taxonomic scope" value="Eukaryota"/>
</dbReference>
<dbReference type="SUPFAM" id="SSF100934">
    <property type="entry name" value="Heat shock protein 70kD (HSP70), C-terminal subdomain"/>
    <property type="match status" value="1"/>
</dbReference>
<evidence type="ECO:0000313" key="8">
    <source>
        <dbReference type="Proteomes" id="UP000029867"/>
    </source>
</evidence>
<dbReference type="CDD" id="cd11733">
    <property type="entry name" value="ASKHA_NBD_HSP70_HSPA9"/>
    <property type="match status" value="1"/>
</dbReference>
<comment type="subcellular location">
    <subcellularLocation>
        <location evidence="1">Mitochondrion matrix</location>
    </subcellularLocation>
</comment>
<dbReference type="Gene3D" id="3.30.420.40">
    <property type="match status" value="2"/>
</dbReference>
<dbReference type="InterPro" id="IPR013126">
    <property type="entry name" value="Hsp_70_fam"/>
</dbReference>
<evidence type="ECO:0000256" key="2">
    <source>
        <dbReference type="ARBA" id="ARBA00007381"/>
    </source>
</evidence>
<keyword evidence="6" id="KW-0496">Mitochondrion</keyword>
<dbReference type="Proteomes" id="UP000029867">
    <property type="component" value="Unassembled WGS sequence"/>
</dbReference>
<evidence type="ECO:0000256" key="4">
    <source>
        <dbReference type="ARBA" id="ARBA00022840"/>
    </source>
</evidence>
<evidence type="ECO:0000256" key="6">
    <source>
        <dbReference type="ARBA" id="ARBA00023128"/>
    </source>
</evidence>
<dbReference type="PANTHER" id="PTHR19375">
    <property type="entry name" value="HEAT SHOCK PROTEIN 70KDA"/>
    <property type="match status" value="1"/>
</dbReference>
<dbReference type="AlphaFoldDB" id="A0A099NXS2"/>
<dbReference type="GO" id="GO:0051082">
    <property type="term" value="F:unfolded protein binding"/>
    <property type="evidence" value="ECO:0007669"/>
    <property type="project" value="InterPro"/>
</dbReference>
<proteinExistence type="inferred from homology"/>
<dbReference type="SUPFAM" id="SSF100920">
    <property type="entry name" value="Heat shock protein 70kD (HSP70), peptide-binding domain"/>
    <property type="match status" value="1"/>
</dbReference>
<dbReference type="Gene3D" id="1.20.1270.10">
    <property type="match status" value="1"/>
</dbReference>
<keyword evidence="4" id="KW-0067">ATP-binding</keyword>
<dbReference type="InterPro" id="IPR043129">
    <property type="entry name" value="ATPase_NBD"/>
</dbReference>
<dbReference type="NCBIfam" id="TIGR02350">
    <property type="entry name" value="prok_dnaK"/>
    <property type="match status" value="1"/>
</dbReference>
<comment type="similarity">
    <text evidence="2">Belongs to the heat shock protein 70 family.</text>
</comment>
<dbReference type="Gene3D" id="3.90.640.10">
    <property type="entry name" value="Actin, Chain A, domain 4"/>
    <property type="match status" value="1"/>
</dbReference>
<gene>
    <name evidence="7" type="ORF">JL09_g3189</name>
</gene>
<dbReference type="InterPro" id="IPR029047">
    <property type="entry name" value="HSP70_peptide-bd_sf"/>
</dbReference>
<dbReference type="InterPro" id="IPR018181">
    <property type="entry name" value="Heat_shock_70_CS"/>
</dbReference>
<evidence type="ECO:0000256" key="3">
    <source>
        <dbReference type="ARBA" id="ARBA00022741"/>
    </source>
</evidence>
<dbReference type="HOGENOM" id="CLU_300533_0_0_1"/>
<dbReference type="FunFam" id="2.60.34.10:FF:000014">
    <property type="entry name" value="Chaperone protein DnaK HSP70"/>
    <property type="match status" value="1"/>
</dbReference>
<dbReference type="PRINTS" id="PR00301">
    <property type="entry name" value="HEATSHOCK70"/>
</dbReference>
<keyword evidence="5" id="KW-0809">Transit peptide</keyword>
<sequence>MHRRLSIKDESVICGSKGLTVAKVGKRVDRRGGGGGCSSVLERVRAKELQRKVEAGVRRGDEGHEGDGGCLSRRVEEVKGRVEAILREERARGSVLSERKLLQRVVDSYDGGIEEELVKKAVDAVRWRGADGRRCAGIKDVKDGKDVKDTTNIKDINGSEDIKDGKDVKDINGSTGRGGGGCSSVLERVRAKELQRKVEAGVRRGDEGHEGDGGCLSRRVDEVKGRVEAILREERARGSVLSERKLLQRVVDSYDGGIEEELVKKAVDAVRWRGADGRRCAGIKDVKDTTNIKDINGIKDVKDGKDVKDTTNIKDINGSEDIKDGKDVKDTTNIKDINGSEDIKDGKDVKDTTNIKDINGSEDIKDGKDVKDINGSTGSTVIGIDLGTTNSAVAVMEGKTPKIIENAEGSRTTPSVVAFTKDGERLVGIPAKRQAVVNPENTLFATKRLIGRRFEDAEVQRDIKEVPYKIVKHTNGDAWVEARGERYSPAQVGGFVLNKMKETAEAYLGKPVKDAVVTVPAYFNDSQRQATKDAGAIVGLNVARVVNEPTAAALAYGLEKDDSKVVAVFDLGGGTFDISILDIDNGVFEVKSTNGDTHLGGEDFDIALVRYIVEEFKKESNIDLNGDRMAIQRIREASEKAKIELSSALSTEISLPFITADATGPKHINLKMTRSQLEKLVEPLIKKTFEPCKQALKDANLNASEVGEVILVGGMSRMPKVIETVKEIFGKEPSKAVNPDEAVAIGAAIQGAVLSGEVKDVLLLDVTPLSLGIETLGGVFTRLIPRNTTIPTKKSQVFSTAADGQTSVEIRVFQGERELVRDNKLIGNFTLAGIPPAPKGVPQIEVTFDIDADGIINVSAKDKASGKDSSITVAGSSGLTDSEIEKMVNDAEKFKDQDKARKEAIEQTNKADQLCNDTEKSLTEFGDKLDKTDAEAVKKLISELRELVVKVNGGETVEVADIKTKYDELQQSSLKLFEKMYKNQSSEDSSNTDSKN</sequence>
<dbReference type="HAMAP" id="MF_00332">
    <property type="entry name" value="DnaK"/>
    <property type="match status" value="1"/>
</dbReference>
<comment type="caution">
    <text evidence="7">The sequence shown here is derived from an EMBL/GenBank/DDBJ whole genome shotgun (WGS) entry which is preliminary data.</text>
</comment>
<reference evidence="8" key="1">
    <citation type="journal article" date="2014" name="Microb. Cell Fact.">
        <title>Exploiting Issatchenkia orientalis SD108 for succinic acid production.</title>
        <authorList>
            <person name="Xiao H."/>
            <person name="Shao Z."/>
            <person name="Jiang Y."/>
            <person name="Dole S."/>
            <person name="Zhao H."/>
        </authorList>
    </citation>
    <scope>NUCLEOTIDE SEQUENCE [LARGE SCALE GENOMIC DNA]</scope>
    <source>
        <strain evidence="8">SD108</strain>
    </source>
</reference>
<dbReference type="Pfam" id="PF00012">
    <property type="entry name" value="HSP70"/>
    <property type="match status" value="1"/>
</dbReference>